<accession>A0A6M3KD37</accession>
<dbReference type="AlphaFoldDB" id="A0A6M3KD37"/>
<name>A0A6M3KD37_9ZZZZ</name>
<dbReference type="EMBL" id="MT142383">
    <property type="protein sequence ID" value="QJA79475.1"/>
    <property type="molecule type" value="Genomic_DNA"/>
</dbReference>
<reference evidence="2" key="1">
    <citation type="submission" date="2020-03" db="EMBL/GenBank/DDBJ databases">
        <title>The deep terrestrial virosphere.</title>
        <authorList>
            <person name="Holmfeldt K."/>
            <person name="Nilsson E."/>
            <person name="Simone D."/>
            <person name="Lopez-Fernandez M."/>
            <person name="Wu X."/>
            <person name="de Brujin I."/>
            <person name="Lundin D."/>
            <person name="Andersson A."/>
            <person name="Bertilsson S."/>
            <person name="Dopson M."/>
        </authorList>
    </citation>
    <scope>NUCLEOTIDE SEQUENCE</scope>
    <source>
        <strain evidence="2">MM415A00871</strain>
        <strain evidence="1">MM415B01048</strain>
    </source>
</reference>
<proteinExistence type="predicted"/>
<dbReference type="EMBL" id="MT141421">
    <property type="protein sequence ID" value="QJA60825.1"/>
    <property type="molecule type" value="Genomic_DNA"/>
</dbReference>
<protein>
    <submittedName>
        <fullName evidence="2">Uncharacterized protein</fullName>
    </submittedName>
</protein>
<organism evidence="2">
    <name type="scientific">viral metagenome</name>
    <dbReference type="NCBI Taxonomy" id="1070528"/>
    <lineage>
        <taxon>unclassified sequences</taxon>
        <taxon>metagenomes</taxon>
        <taxon>organismal metagenomes</taxon>
    </lineage>
</organism>
<evidence type="ECO:0000313" key="2">
    <source>
        <dbReference type="EMBL" id="QJA79475.1"/>
    </source>
</evidence>
<sequence length="139" mass="16199">MKKPLFIILIIALSLSGKTQVNRINILIDSLSYRVDTTTNDTILLGGWFKEQTIRVDTSGQYYLTRQQILGLSKTQNEQFRYQKKSINDQVKFLNDSLTDQTAREMIGRELQYRVTDLGIINVKRQALLRLINELKNYK</sequence>
<gene>
    <name evidence="2" type="ORF">MM415A00871_0001</name>
    <name evidence="1" type="ORF">MM415B01048_0033</name>
</gene>
<evidence type="ECO:0000313" key="1">
    <source>
        <dbReference type="EMBL" id="QJA60825.1"/>
    </source>
</evidence>